<feature type="compositionally biased region" description="Basic residues" evidence="1">
    <location>
        <begin position="178"/>
        <end position="196"/>
    </location>
</feature>
<feature type="compositionally biased region" description="Basic residues" evidence="1">
    <location>
        <begin position="117"/>
        <end position="137"/>
    </location>
</feature>
<feature type="region of interest" description="Disordered" evidence="1">
    <location>
        <begin position="1"/>
        <end position="32"/>
    </location>
</feature>
<dbReference type="AlphaFoldDB" id="A0A0H2ZXS7"/>
<dbReference type="Proteomes" id="UP000001574">
    <property type="component" value="Chromosome"/>
</dbReference>
<organism evidence="2 3">
    <name type="scientific">Mycobacterium avium (strain 104)</name>
    <dbReference type="NCBI Taxonomy" id="243243"/>
    <lineage>
        <taxon>Bacteria</taxon>
        <taxon>Bacillati</taxon>
        <taxon>Actinomycetota</taxon>
        <taxon>Actinomycetes</taxon>
        <taxon>Mycobacteriales</taxon>
        <taxon>Mycobacteriaceae</taxon>
        <taxon>Mycobacterium</taxon>
        <taxon>Mycobacterium avium complex (MAC)</taxon>
    </lineage>
</organism>
<dbReference type="HOGENOM" id="CLU_1097611_0_0_11"/>
<sequence>MKCNGHTCQSLPDASAPRRSAATATKPRRRRAMPATVYRVTIFKRNTLWSAIFRPATIAGVASRRRPRSVLVHGCCAVRRDRAGRRRNRGTLARFGYRRSGAPPGVRRCALLGDRRRPGRTARRAQPRRVGDRHRRGPAQQPPGPGRRGGTAPRPPLQPGPPAGLGRPRGARAGRVVRPGRRPAHRPGRRRRHLDRRRPGSGAHRGGDRGGANTNGALGLSRRCWATARPASSPTPPGSAGPTCAVPIASPGR</sequence>
<dbReference type="KEGG" id="mav:MAV_3423"/>
<evidence type="ECO:0000313" key="3">
    <source>
        <dbReference type="Proteomes" id="UP000001574"/>
    </source>
</evidence>
<feature type="compositionally biased region" description="Low complexity" evidence="1">
    <location>
        <begin position="164"/>
        <end position="177"/>
    </location>
</feature>
<feature type="compositionally biased region" description="Polar residues" evidence="1">
    <location>
        <begin position="1"/>
        <end position="12"/>
    </location>
</feature>
<reference evidence="2 3" key="1">
    <citation type="submission" date="2006-10" db="EMBL/GenBank/DDBJ databases">
        <authorList>
            <person name="Fleischmann R.D."/>
            <person name="Dodson R.J."/>
            <person name="Haft D.H."/>
            <person name="Merkel J.S."/>
            <person name="Nelson W.C."/>
            <person name="Fraser C.M."/>
        </authorList>
    </citation>
    <scope>NUCLEOTIDE SEQUENCE [LARGE SCALE GENOMIC DNA]</scope>
    <source>
        <strain evidence="2 3">104</strain>
    </source>
</reference>
<dbReference type="EMBL" id="CP000479">
    <property type="protein sequence ID" value="ABK66470.1"/>
    <property type="molecule type" value="Genomic_DNA"/>
</dbReference>
<protein>
    <submittedName>
        <fullName evidence="2">Uncharacterized protein</fullName>
    </submittedName>
</protein>
<gene>
    <name evidence="2" type="ordered locus">MAV_3423</name>
</gene>
<evidence type="ECO:0000256" key="1">
    <source>
        <dbReference type="SAM" id="MobiDB-lite"/>
    </source>
</evidence>
<feature type="region of interest" description="Disordered" evidence="1">
    <location>
        <begin position="89"/>
        <end position="253"/>
    </location>
</feature>
<feature type="compositionally biased region" description="Pro residues" evidence="1">
    <location>
        <begin position="153"/>
        <end position="162"/>
    </location>
</feature>
<proteinExistence type="predicted"/>
<evidence type="ECO:0000313" key="2">
    <source>
        <dbReference type="EMBL" id="ABK66470.1"/>
    </source>
</evidence>
<accession>A0A0H2ZXS7</accession>
<feature type="compositionally biased region" description="Low complexity" evidence="1">
    <location>
        <begin position="14"/>
        <end position="25"/>
    </location>
</feature>
<name>A0A0H2ZXS7_MYCA1</name>